<sequence>MGLYSKFTDKELQTTLSRHTKLSFIAKKELKKEFLSRTINDIEHPSLFDDLVRDIDLEQKEIRDFKYLGNLGLTIRQSGDTVFEIQRSLKGLLIDILAIIVGLIFFIIGIIGLGNISYLFIGEEKLNLFSFFMGILLITIGLSGIKMIINGLSRFIEYLGFEFKVNNATFYFKKPFDIGKKTIEGDVSSLTIEKSDHQIQLMFNDIVIIKINAPNTVNTNTLEWILKHTQKPLNDNILEES</sequence>
<gene>
    <name evidence="2" type="ORF">AWE51_21040</name>
</gene>
<dbReference type="AlphaFoldDB" id="A0A163BKX0"/>
<evidence type="ECO:0000313" key="2">
    <source>
        <dbReference type="EMBL" id="KZS41497.1"/>
    </source>
</evidence>
<keyword evidence="3" id="KW-1185">Reference proteome</keyword>
<evidence type="ECO:0000256" key="1">
    <source>
        <dbReference type="SAM" id="Phobius"/>
    </source>
</evidence>
<proteinExistence type="predicted"/>
<feature type="transmembrane region" description="Helical" evidence="1">
    <location>
        <begin position="127"/>
        <end position="149"/>
    </location>
</feature>
<dbReference type="RefSeq" id="WP_066311747.1">
    <property type="nucleotide sequence ID" value="NZ_CANLSS010000014.1"/>
</dbReference>
<protein>
    <submittedName>
        <fullName evidence="2">Uncharacterized protein</fullName>
    </submittedName>
</protein>
<organism evidence="2 3">
    <name type="scientific">Aquimarina aggregata</name>
    <dbReference type="NCBI Taxonomy" id="1642818"/>
    <lineage>
        <taxon>Bacteria</taxon>
        <taxon>Pseudomonadati</taxon>
        <taxon>Bacteroidota</taxon>
        <taxon>Flavobacteriia</taxon>
        <taxon>Flavobacteriales</taxon>
        <taxon>Flavobacteriaceae</taxon>
        <taxon>Aquimarina</taxon>
    </lineage>
</organism>
<dbReference type="EMBL" id="LQRT01000004">
    <property type="protein sequence ID" value="KZS41497.1"/>
    <property type="molecule type" value="Genomic_DNA"/>
</dbReference>
<dbReference type="STRING" id="1642818.AWE51_21040"/>
<dbReference type="Proteomes" id="UP000076715">
    <property type="component" value="Unassembled WGS sequence"/>
</dbReference>
<feature type="transmembrane region" description="Helical" evidence="1">
    <location>
        <begin position="96"/>
        <end position="121"/>
    </location>
</feature>
<accession>A0A163BKX0</accession>
<keyword evidence="1" id="KW-0472">Membrane</keyword>
<keyword evidence="1" id="KW-1133">Transmembrane helix</keyword>
<comment type="caution">
    <text evidence="2">The sequence shown here is derived from an EMBL/GenBank/DDBJ whole genome shotgun (WGS) entry which is preliminary data.</text>
</comment>
<reference evidence="2 3" key="1">
    <citation type="submission" date="2016-01" db="EMBL/GenBank/DDBJ databases">
        <title>The draft genome sequence of Aquimarina sp. RZW4-3-2.</title>
        <authorList>
            <person name="Wang Y."/>
        </authorList>
    </citation>
    <scope>NUCLEOTIDE SEQUENCE [LARGE SCALE GENOMIC DNA]</scope>
    <source>
        <strain evidence="2 3">RZW4-3-2</strain>
    </source>
</reference>
<name>A0A163BKX0_9FLAO</name>
<keyword evidence="1" id="KW-0812">Transmembrane</keyword>
<evidence type="ECO:0000313" key="3">
    <source>
        <dbReference type="Proteomes" id="UP000076715"/>
    </source>
</evidence>